<dbReference type="RefSeq" id="WP_304276330.1">
    <property type="nucleotide sequence ID" value="NZ_QFQZ01000018.1"/>
</dbReference>
<evidence type="ECO:0000256" key="1">
    <source>
        <dbReference type="ARBA" id="ARBA00006484"/>
    </source>
</evidence>
<proteinExistence type="inferred from homology"/>
<name>A0A2W5V5P7_9CAUL</name>
<sequence length="260" mass="27084">MAYAPFNLSGKVALVTGGNRGIGLGMAKAMAQAGADIVIWGSNPERNQTAEQELTALGVRVKAQTVDVADEAQVREGMEEAVAAMGRVDAVFANAGIGYGSPSFVEMKTEVYRKVLSVNLDGVFFTLREACRHMVERAKAGDPGGSLVGIASLAAIEGAAKNEAYAATKGAVISMIKSVAVEHARYGVRANAILPGWIATDMTAGAQGNSAFAEKVIPRVPARRWGEPDDFGGMAVYLASDASSYQSGTTIVIDGGYSIF</sequence>
<dbReference type="InterPro" id="IPR020904">
    <property type="entry name" value="Sc_DH/Rdtase_CS"/>
</dbReference>
<dbReference type="AlphaFoldDB" id="A0A2W5V5P7"/>
<accession>A0A2W5V5P7</accession>
<organism evidence="5 6">
    <name type="scientific">Caulobacter segnis</name>
    <dbReference type="NCBI Taxonomy" id="88688"/>
    <lineage>
        <taxon>Bacteria</taxon>
        <taxon>Pseudomonadati</taxon>
        <taxon>Pseudomonadota</taxon>
        <taxon>Alphaproteobacteria</taxon>
        <taxon>Caulobacterales</taxon>
        <taxon>Caulobacteraceae</taxon>
        <taxon>Caulobacter</taxon>
    </lineage>
</organism>
<dbReference type="PRINTS" id="PR00081">
    <property type="entry name" value="GDHRDH"/>
</dbReference>
<dbReference type="PANTHER" id="PTHR42760:SF5">
    <property type="entry name" value="2-DEHYDRO-3-DEOXY-D-GLUCONATE 5-DEHYDROGENASE"/>
    <property type="match status" value="1"/>
</dbReference>
<dbReference type="InterPro" id="IPR002347">
    <property type="entry name" value="SDR_fam"/>
</dbReference>
<dbReference type="Pfam" id="PF13561">
    <property type="entry name" value="adh_short_C2"/>
    <property type="match status" value="1"/>
</dbReference>
<evidence type="ECO:0000256" key="4">
    <source>
        <dbReference type="ARBA" id="ARBA00069939"/>
    </source>
</evidence>
<dbReference type="PROSITE" id="PS00061">
    <property type="entry name" value="ADH_SHORT"/>
    <property type="match status" value="1"/>
</dbReference>
<comment type="caution">
    <text evidence="5">The sequence shown here is derived from an EMBL/GenBank/DDBJ whole genome shotgun (WGS) entry which is preliminary data.</text>
</comment>
<dbReference type="EC" id="1.1.1.175" evidence="3"/>
<dbReference type="Gene3D" id="3.40.50.720">
    <property type="entry name" value="NAD(P)-binding Rossmann-like Domain"/>
    <property type="match status" value="1"/>
</dbReference>
<dbReference type="PRINTS" id="PR00080">
    <property type="entry name" value="SDRFAMILY"/>
</dbReference>
<protein>
    <recommendedName>
        <fullName evidence="4">D-xylose 1-dehydrogenase</fullName>
        <ecNumber evidence="3">1.1.1.175</ecNumber>
    </recommendedName>
</protein>
<gene>
    <name evidence="5" type="ORF">DI526_07905</name>
</gene>
<dbReference type="EMBL" id="QFQZ01000018">
    <property type="protein sequence ID" value="PZR35160.1"/>
    <property type="molecule type" value="Genomic_DNA"/>
</dbReference>
<dbReference type="FunFam" id="3.40.50.720:FF:000084">
    <property type="entry name" value="Short-chain dehydrogenase reductase"/>
    <property type="match status" value="1"/>
</dbReference>
<comment type="similarity">
    <text evidence="1">Belongs to the short-chain dehydrogenases/reductases (SDR) family.</text>
</comment>
<keyword evidence="2" id="KW-0560">Oxidoreductase</keyword>
<dbReference type="InterPro" id="IPR036291">
    <property type="entry name" value="NAD(P)-bd_dom_sf"/>
</dbReference>
<evidence type="ECO:0000256" key="2">
    <source>
        <dbReference type="ARBA" id="ARBA00023002"/>
    </source>
</evidence>
<dbReference type="PANTHER" id="PTHR42760">
    <property type="entry name" value="SHORT-CHAIN DEHYDROGENASES/REDUCTASES FAMILY MEMBER"/>
    <property type="match status" value="1"/>
</dbReference>
<evidence type="ECO:0000313" key="6">
    <source>
        <dbReference type="Proteomes" id="UP000249393"/>
    </source>
</evidence>
<evidence type="ECO:0000313" key="5">
    <source>
        <dbReference type="EMBL" id="PZR35160.1"/>
    </source>
</evidence>
<dbReference type="GO" id="GO:0047838">
    <property type="term" value="F:D-xylose 1-dehydrogenase (NAD+) activity"/>
    <property type="evidence" value="ECO:0007669"/>
    <property type="project" value="UniProtKB-EC"/>
</dbReference>
<reference evidence="5 6" key="1">
    <citation type="submission" date="2017-08" db="EMBL/GenBank/DDBJ databases">
        <title>Infants hospitalized years apart are colonized by the same room-sourced microbial strains.</title>
        <authorList>
            <person name="Brooks B."/>
            <person name="Olm M.R."/>
            <person name="Firek B.A."/>
            <person name="Baker R."/>
            <person name="Thomas B.C."/>
            <person name="Morowitz M.J."/>
            <person name="Banfield J.F."/>
        </authorList>
    </citation>
    <scope>NUCLEOTIDE SEQUENCE [LARGE SCALE GENOMIC DNA]</scope>
    <source>
        <strain evidence="5">S2_003_000_R2_4</strain>
    </source>
</reference>
<dbReference type="Proteomes" id="UP000249393">
    <property type="component" value="Unassembled WGS sequence"/>
</dbReference>
<evidence type="ECO:0000256" key="3">
    <source>
        <dbReference type="ARBA" id="ARBA00066641"/>
    </source>
</evidence>
<dbReference type="SUPFAM" id="SSF51735">
    <property type="entry name" value="NAD(P)-binding Rossmann-fold domains"/>
    <property type="match status" value="1"/>
</dbReference>